<evidence type="ECO:0000313" key="2">
    <source>
        <dbReference type="Proteomes" id="UP000316775"/>
    </source>
</evidence>
<keyword evidence="2" id="KW-1185">Reference proteome</keyword>
<proteinExistence type="predicted"/>
<sequence length="104" mass="11755">MKNSMTTTENNLQLISVVVPKVNGIYAKLLVLTDEVYSKIKELSESNKGTDLELFALYAESNLYHELSSEMGALTRIQFDELLKESYNGKMQQGRSGKYLKSVQ</sequence>
<protein>
    <submittedName>
        <fullName evidence="1">Uncharacterized protein</fullName>
    </submittedName>
</protein>
<comment type="caution">
    <text evidence="1">The sequence shown here is derived from an EMBL/GenBank/DDBJ whole genome shotgun (WGS) entry which is preliminary data.</text>
</comment>
<dbReference type="Proteomes" id="UP000316775">
    <property type="component" value="Unassembled WGS sequence"/>
</dbReference>
<reference evidence="1 2" key="1">
    <citation type="submission" date="2019-06" db="EMBL/GenBank/DDBJ databases">
        <title>Whole genome shotgun sequence of Flavobacterium flevense NBRC 14960.</title>
        <authorList>
            <person name="Hosoyama A."/>
            <person name="Uohara A."/>
            <person name="Ohji S."/>
            <person name="Ichikawa N."/>
        </authorList>
    </citation>
    <scope>NUCLEOTIDE SEQUENCE [LARGE SCALE GENOMIC DNA]</scope>
    <source>
        <strain evidence="1 2">NBRC 14960</strain>
    </source>
</reference>
<dbReference type="EMBL" id="BJNP01000017">
    <property type="protein sequence ID" value="GEC72250.1"/>
    <property type="molecule type" value="Genomic_DNA"/>
</dbReference>
<gene>
    <name evidence="1" type="ORF">FFL01_17890</name>
</gene>
<dbReference type="AlphaFoldDB" id="A0A4Y4AYY0"/>
<evidence type="ECO:0000313" key="1">
    <source>
        <dbReference type="EMBL" id="GEC72250.1"/>
    </source>
</evidence>
<organism evidence="1 2">
    <name type="scientific">Flavobacterium flevense</name>
    <dbReference type="NCBI Taxonomy" id="983"/>
    <lineage>
        <taxon>Bacteria</taxon>
        <taxon>Pseudomonadati</taxon>
        <taxon>Bacteroidota</taxon>
        <taxon>Flavobacteriia</taxon>
        <taxon>Flavobacteriales</taxon>
        <taxon>Flavobacteriaceae</taxon>
        <taxon>Flavobacterium</taxon>
    </lineage>
</organism>
<accession>A0A4Y4AYY0</accession>
<name>A0A4Y4AYY0_9FLAO</name>
<dbReference type="STRING" id="983.SAMN05443543_103355"/>